<dbReference type="eggNOG" id="ENOG5030989">
    <property type="taxonomic scope" value="Bacteria"/>
</dbReference>
<proteinExistence type="predicted"/>
<keyword evidence="1" id="KW-0812">Transmembrane</keyword>
<reference evidence="2 3" key="1">
    <citation type="submission" date="2012-12" db="EMBL/GenBank/DDBJ databases">
        <title>Whole genome shotgun sequence of Gordonia aichiensis NBRC 108223.</title>
        <authorList>
            <person name="Isaki-Nakamura S."/>
            <person name="Hosoyama A."/>
            <person name="Tsuchikane K."/>
            <person name="Ando Y."/>
            <person name="Baba S."/>
            <person name="Ohji S."/>
            <person name="Hamada M."/>
            <person name="Tamura T."/>
            <person name="Yamazoe A."/>
            <person name="Yamazaki S."/>
            <person name="Fujita N."/>
        </authorList>
    </citation>
    <scope>NUCLEOTIDE SEQUENCE [LARGE SCALE GENOMIC DNA]</scope>
    <source>
        <strain evidence="2 3">NBRC 108223</strain>
    </source>
</reference>
<evidence type="ECO:0000313" key="3">
    <source>
        <dbReference type="Proteomes" id="UP000010988"/>
    </source>
</evidence>
<dbReference type="EMBL" id="BANR01000034">
    <property type="protein sequence ID" value="GAC50945.1"/>
    <property type="molecule type" value="Genomic_DNA"/>
</dbReference>
<name>L7KQ09_9ACTN</name>
<dbReference type="Proteomes" id="UP000010988">
    <property type="component" value="Unassembled WGS sequence"/>
</dbReference>
<accession>L7KQ09</accession>
<feature type="transmembrane region" description="Helical" evidence="1">
    <location>
        <begin position="6"/>
        <end position="21"/>
    </location>
</feature>
<comment type="caution">
    <text evidence="2">The sequence shown here is derived from an EMBL/GenBank/DDBJ whole genome shotgun (WGS) entry which is preliminary data.</text>
</comment>
<protein>
    <recommendedName>
        <fullName evidence="4">DUF1453 domain-containing protein</fullName>
    </recommendedName>
</protein>
<sequence length="169" mass="18136">MSPIDLLAIVALIIFAVYRQSRPHELIGSGRFKLAIIYIVAGVVIGGLHPPQEWQGWVLLASSIALSLIVGLARGRYTDMWASDGGVYVKGNRLTIGLFVAMIVVKFAMGFGAYFLHITTHGGFGEVVVMIGVMVAVQAQYLWRRAQPLNPRRTASSGGEGVASPAVKA</sequence>
<keyword evidence="3" id="KW-1185">Reference proteome</keyword>
<evidence type="ECO:0000256" key="1">
    <source>
        <dbReference type="SAM" id="Phobius"/>
    </source>
</evidence>
<keyword evidence="1" id="KW-0472">Membrane</keyword>
<feature type="transmembrane region" description="Helical" evidence="1">
    <location>
        <begin position="54"/>
        <end position="73"/>
    </location>
</feature>
<feature type="transmembrane region" description="Helical" evidence="1">
    <location>
        <begin position="30"/>
        <end position="48"/>
    </location>
</feature>
<feature type="transmembrane region" description="Helical" evidence="1">
    <location>
        <begin position="94"/>
        <end position="116"/>
    </location>
</feature>
<gene>
    <name evidence="2" type="ORF">GOACH_34_00280</name>
</gene>
<feature type="transmembrane region" description="Helical" evidence="1">
    <location>
        <begin position="122"/>
        <end position="143"/>
    </location>
</feature>
<keyword evidence="1" id="KW-1133">Transmembrane helix</keyword>
<dbReference type="AlphaFoldDB" id="L7KQ09"/>
<evidence type="ECO:0000313" key="2">
    <source>
        <dbReference type="EMBL" id="GAC50945.1"/>
    </source>
</evidence>
<organism evidence="2 3">
    <name type="scientific">Gordonia aichiensis NBRC 108223</name>
    <dbReference type="NCBI Taxonomy" id="1220583"/>
    <lineage>
        <taxon>Bacteria</taxon>
        <taxon>Bacillati</taxon>
        <taxon>Actinomycetota</taxon>
        <taxon>Actinomycetes</taxon>
        <taxon>Mycobacteriales</taxon>
        <taxon>Gordoniaceae</taxon>
        <taxon>Gordonia</taxon>
    </lineage>
</organism>
<dbReference type="OrthoDB" id="5192278at2"/>
<evidence type="ECO:0008006" key="4">
    <source>
        <dbReference type="Google" id="ProtNLM"/>
    </source>
</evidence>
<dbReference type="RefSeq" id="WP_005179697.1">
    <property type="nucleotide sequence ID" value="NZ_BANR01000034.1"/>
</dbReference>
<dbReference type="STRING" id="1220583.GOACH_34_00280"/>